<proteinExistence type="predicted"/>
<accession>A0A6J5Q393</accession>
<protein>
    <submittedName>
        <fullName evidence="1">Uncharacterized protein</fullName>
    </submittedName>
</protein>
<sequence>MAVVVGKSDSEIAALAPVQSVSGRTGVVSTANIAADLSLSSYALRSYVDGVLSSVVTFTGTTDCSANPNYPAATIGDAYVVSVSGKIGGASGAVVSPGDVFIANVTNGGGTQAAVGGSWTVVGHTLAGALLASNNLSDVASTSTARTNLGLGSIATQAASAVSITGGSVAGISDLAVADGGTGASTAAAARANLGLVIGTDVLSPAGSGAALTGITSGQVSGLGTMATQAASAVSITGGSIAGITDLAVADGGTGASTAAAARTNLGLVIGTDVLAPAGSGAALTGLTTSQVSGLDASLAAKQPLNATLTSLAASTAPTNLTRAGNAPAATTGQMLYAVDANTFGVVASQAYGRSLLNSAGASASRTTLGLNTMATQAANNVAITGGSVAGIADLAVADGGTGASTAAAARTNLGLVIGTDVLSPTGNGSGLTGITAAQITGLGGSGSMGSQDASAVAITGGTITGITDLAVADGGTGASTAAAARTNLGLVIGTDVLAPTGSGSGLAGITSSQVGLGSVTNDAQTKAAIVPNTVPTAGQLHVGNAGGTAFGVVSASGDATISATGAITLANGAGTRTNLGLGSIATQAAASVAITGGTISGAAVTGLSAPSASGDAATKGYVDGLVSSPMNFKGATDCSTNPNYPAATIGDTYVVSVAGKIGGASGTAVDIGDLYLAKSTNAGGTQAAVGASWAVIEHNLQGALLSANNLSDVASASTALGNLGGQAASGNLTATITTATPTNLAAGVLASNGTDVDVVATGAANRMFGTNGSGVLGFYPVTSGYISGGQINNSQMTTGTLLNSSINAAANIDATKLGTGAVDNTKFNYLSNGTEDVQTRLNSLKVETTGIHDTAPIVGVIYLDQKAQVARTINGLYGLKTTSGTCTLSVKINGTAVTGLSALSVTSTSQDAVATAANTVAAGDIVTLEYTAVSSPVDMRATLKATRT</sequence>
<gene>
    <name evidence="1" type="ORF">UFOVP1004_33</name>
</gene>
<evidence type="ECO:0000313" key="1">
    <source>
        <dbReference type="EMBL" id="CAB4177872.1"/>
    </source>
</evidence>
<reference evidence="1" key="1">
    <citation type="submission" date="2020-05" db="EMBL/GenBank/DDBJ databases">
        <authorList>
            <person name="Chiriac C."/>
            <person name="Salcher M."/>
            <person name="Ghai R."/>
            <person name="Kavagutti S V."/>
        </authorList>
    </citation>
    <scope>NUCLEOTIDE SEQUENCE</scope>
</reference>
<organism evidence="1">
    <name type="scientific">uncultured Caudovirales phage</name>
    <dbReference type="NCBI Taxonomy" id="2100421"/>
    <lineage>
        <taxon>Viruses</taxon>
        <taxon>Duplodnaviria</taxon>
        <taxon>Heunggongvirae</taxon>
        <taxon>Uroviricota</taxon>
        <taxon>Caudoviricetes</taxon>
        <taxon>Peduoviridae</taxon>
        <taxon>Maltschvirus</taxon>
        <taxon>Maltschvirus maltsch</taxon>
    </lineage>
</organism>
<dbReference type="EMBL" id="LR796964">
    <property type="protein sequence ID" value="CAB4177872.1"/>
    <property type="molecule type" value="Genomic_DNA"/>
</dbReference>
<name>A0A6J5Q393_9CAUD</name>